<dbReference type="AlphaFoldDB" id="A0A2Z4IJ95"/>
<accession>A0A2Z4IJ95</accession>
<keyword evidence="2" id="KW-1185">Reference proteome</keyword>
<dbReference type="EMBL" id="CP030041">
    <property type="protein sequence ID" value="AWW30598.1"/>
    <property type="molecule type" value="Genomic_DNA"/>
</dbReference>
<sequence>MKDNTLVKETIKHSVFRLEENNSKIVSCLEWLSEDEIWEKPNEASNSMGNLVLHLCGNLTQYLLSSLGKAEDKRDREAEFSTSKTMDKQALIDKLNTTVSQCADLLQSLDQNSLESKYTVQGYHYSGIGNVIHAVEHFSYHAGQIAFWTKILRRKDLGFYAGMDLNKKNER</sequence>
<dbReference type="Pfam" id="PF07609">
    <property type="entry name" value="DUF1572"/>
    <property type="match status" value="1"/>
</dbReference>
<protein>
    <recommendedName>
        <fullName evidence="3">DUF1572 domain-containing protein</fullName>
    </recommendedName>
</protein>
<dbReference type="Gene3D" id="1.20.120.450">
    <property type="entry name" value="dinb family like domain"/>
    <property type="match status" value="1"/>
</dbReference>
<evidence type="ECO:0008006" key="3">
    <source>
        <dbReference type="Google" id="ProtNLM"/>
    </source>
</evidence>
<evidence type="ECO:0000313" key="2">
    <source>
        <dbReference type="Proteomes" id="UP000248688"/>
    </source>
</evidence>
<evidence type="ECO:0000313" key="1">
    <source>
        <dbReference type="EMBL" id="AWW30598.1"/>
    </source>
</evidence>
<dbReference type="SUPFAM" id="SSF109854">
    <property type="entry name" value="DinB/YfiT-like putative metalloenzymes"/>
    <property type="match status" value="1"/>
</dbReference>
<organism evidence="1 2">
    <name type="scientific">Echinicola strongylocentroti</name>
    <dbReference type="NCBI Taxonomy" id="1795355"/>
    <lineage>
        <taxon>Bacteria</taxon>
        <taxon>Pseudomonadati</taxon>
        <taxon>Bacteroidota</taxon>
        <taxon>Cytophagia</taxon>
        <taxon>Cytophagales</taxon>
        <taxon>Cyclobacteriaceae</taxon>
        <taxon>Echinicola</taxon>
    </lineage>
</organism>
<dbReference type="KEGG" id="est:DN752_10950"/>
<gene>
    <name evidence="1" type="ORF">DN752_10950</name>
</gene>
<dbReference type="InterPro" id="IPR034660">
    <property type="entry name" value="DinB/YfiT-like"/>
</dbReference>
<name>A0A2Z4IJ95_9BACT</name>
<dbReference type="Proteomes" id="UP000248688">
    <property type="component" value="Chromosome"/>
</dbReference>
<reference evidence="1 2" key="1">
    <citation type="submission" date="2018-06" db="EMBL/GenBank/DDBJ databases">
        <title>Echinicola strongylocentroti sp. nov., isolated from a sea urchin Strongylocentrotus intermedius.</title>
        <authorList>
            <person name="Bae S.S."/>
        </authorList>
    </citation>
    <scope>NUCLEOTIDE SEQUENCE [LARGE SCALE GENOMIC DNA]</scope>
    <source>
        <strain evidence="1 2">MEBiC08714</strain>
    </source>
</reference>
<dbReference type="InterPro" id="IPR011466">
    <property type="entry name" value="DUF1572"/>
</dbReference>
<dbReference type="OrthoDB" id="893570at2"/>
<proteinExistence type="predicted"/>
<dbReference type="RefSeq" id="WP_112783979.1">
    <property type="nucleotide sequence ID" value="NZ_CP030041.1"/>
</dbReference>